<evidence type="ECO:0000313" key="1">
    <source>
        <dbReference type="EMBL" id="UYU33916.1"/>
    </source>
</evidence>
<sequence>MENDHTKPAFPTIEANHFKDYSDPGMTLRDYFAAKAMQAIVDVGHSPELFANHAYKIADAMLRAREAS</sequence>
<reference evidence="1 2" key="1">
    <citation type="submission" date="2021-05" db="EMBL/GenBank/DDBJ databases">
        <title>Isolation, identification, and the growth promoting effects of Pantoea dispersa strain YSD J2 from the aboveground leaves of Cyperus esculentus L.Var. Sativus.</title>
        <authorList>
            <person name="Wang S."/>
            <person name="Tang X.M."/>
            <person name="Huang Y.N."/>
        </authorList>
    </citation>
    <scope>NUCLEOTIDE SEQUENCE [LARGE SCALE GENOMIC DNA]</scope>
    <source>
        <strain evidence="2">YSD YN2</strain>
    </source>
</reference>
<gene>
    <name evidence="1" type="ORF">KFZ77_10425</name>
</gene>
<name>A0ABY6JM83_9ENTR</name>
<dbReference type="Proteomes" id="UP001156318">
    <property type="component" value="Chromosome"/>
</dbReference>
<accession>A0ABY6JM83</accession>
<organism evidence="1 2">
    <name type="scientific">Siccibacter colletis</name>
    <dbReference type="NCBI Taxonomy" id="1505757"/>
    <lineage>
        <taxon>Bacteria</taxon>
        <taxon>Pseudomonadati</taxon>
        <taxon>Pseudomonadota</taxon>
        <taxon>Gammaproteobacteria</taxon>
        <taxon>Enterobacterales</taxon>
        <taxon>Enterobacteriaceae</taxon>
        <taxon>Siccibacter</taxon>
    </lineage>
</organism>
<evidence type="ECO:0000313" key="2">
    <source>
        <dbReference type="Proteomes" id="UP001156318"/>
    </source>
</evidence>
<keyword evidence="2" id="KW-1185">Reference proteome</keyword>
<protein>
    <submittedName>
        <fullName evidence="1">Uncharacterized protein</fullName>
    </submittedName>
</protein>
<proteinExistence type="predicted"/>
<dbReference type="RefSeq" id="WP_035891763.1">
    <property type="nucleotide sequence ID" value="NZ_CP074352.1"/>
</dbReference>
<dbReference type="EMBL" id="CP074352">
    <property type="protein sequence ID" value="UYU33916.1"/>
    <property type="molecule type" value="Genomic_DNA"/>
</dbReference>